<keyword evidence="2" id="KW-1185">Reference proteome</keyword>
<dbReference type="AlphaFoldDB" id="A0A7Z0WSJ0"/>
<comment type="caution">
    <text evidence="1">The sequence shown here is derived from an EMBL/GenBank/DDBJ whole genome shotgun (WGS) entry which is preliminary data.</text>
</comment>
<dbReference type="InterPro" id="IPR046202">
    <property type="entry name" value="DUF6235"/>
</dbReference>
<accession>A0A7Z0WSJ0</accession>
<name>A0A7Z0WSJ0_9PSEU</name>
<dbReference type="Proteomes" id="UP000185696">
    <property type="component" value="Unassembled WGS sequence"/>
</dbReference>
<reference evidence="1 2" key="1">
    <citation type="submission" date="2016-12" db="EMBL/GenBank/DDBJ databases">
        <title>The draft genome sequence of Actinophytocola xinjiangensis.</title>
        <authorList>
            <person name="Wang W."/>
            <person name="Yuan L."/>
        </authorList>
    </citation>
    <scope>NUCLEOTIDE SEQUENCE [LARGE SCALE GENOMIC DNA]</scope>
    <source>
        <strain evidence="1 2">CGMCC 4.4663</strain>
    </source>
</reference>
<gene>
    <name evidence="1" type="ORF">BLA60_01775</name>
</gene>
<evidence type="ECO:0000313" key="2">
    <source>
        <dbReference type="Proteomes" id="UP000185696"/>
    </source>
</evidence>
<dbReference type="EMBL" id="MSIF01000001">
    <property type="protein sequence ID" value="OLF13937.1"/>
    <property type="molecule type" value="Genomic_DNA"/>
</dbReference>
<protein>
    <submittedName>
        <fullName evidence="1">Uncharacterized protein</fullName>
    </submittedName>
</protein>
<proteinExistence type="predicted"/>
<evidence type="ECO:0000313" key="1">
    <source>
        <dbReference type="EMBL" id="OLF13937.1"/>
    </source>
</evidence>
<organism evidence="1 2">
    <name type="scientific">Actinophytocola xinjiangensis</name>
    <dbReference type="NCBI Taxonomy" id="485602"/>
    <lineage>
        <taxon>Bacteria</taxon>
        <taxon>Bacillati</taxon>
        <taxon>Actinomycetota</taxon>
        <taxon>Actinomycetes</taxon>
        <taxon>Pseudonocardiales</taxon>
        <taxon>Pseudonocardiaceae</taxon>
    </lineage>
</organism>
<sequence length="92" mass="10172">MLNAWTESARAADVRAVTDALFSIVERTVYHQYPVIEDSAVARELVVVVRDNLALRIHLQDVEKFHLVFVGSPVTALELRRTPAADAQTGGN</sequence>
<dbReference type="Pfam" id="PF19748">
    <property type="entry name" value="DUF6235"/>
    <property type="match status" value="1"/>
</dbReference>